<evidence type="ECO:0000313" key="2">
    <source>
        <dbReference type="Proteomes" id="UP001153076"/>
    </source>
</evidence>
<protein>
    <recommendedName>
        <fullName evidence="3">Endonuclease/exonuclease/phosphatase domain-containing protein</fullName>
    </recommendedName>
</protein>
<dbReference type="Proteomes" id="UP001153076">
    <property type="component" value="Unassembled WGS sequence"/>
</dbReference>
<name>A0A9Q1KA14_9CARY</name>
<gene>
    <name evidence="1" type="ORF">Cgig2_023981</name>
</gene>
<dbReference type="SUPFAM" id="SSF56219">
    <property type="entry name" value="DNase I-like"/>
    <property type="match status" value="1"/>
</dbReference>
<sequence length="154" mass="17653">METILVQLGDYHGAFVDARGRSGGLALLWDKNLELIVVSYSSHHIDATLKWHNQDPLWWFTGAGGPLRAQAHIDAFRDAFLDNDLHDLGFSGYEFTWCNKRVGAEVVEERLDRFCASTERSIQFPEARVQHIDSYISDHLPILLRCKPRNWEAT</sequence>
<dbReference type="PANTHER" id="PTHR33710">
    <property type="entry name" value="BNAC02G09200D PROTEIN"/>
    <property type="match status" value="1"/>
</dbReference>
<dbReference type="InterPro" id="IPR036691">
    <property type="entry name" value="Endo/exonu/phosph_ase_sf"/>
</dbReference>
<comment type="caution">
    <text evidence="1">The sequence shown here is derived from an EMBL/GenBank/DDBJ whole genome shotgun (WGS) entry which is preliminary data.</text>
</comment>
<dbReference type="AlphaFoldDB" id="A0A9Q1KA14"/>
<dbReference type="PANTHER" id="PTHR33710:SF71">
    <property type="entry name" value="ENDONUCLEASE_EXONUCLEASE_PHOSPHATASE DOMAIN-CONTAINING PROTEIN"/>
    <property type="match status" value="1"/>
</dbReference>
<proteinExistence type="predicted"/>
<reference evidence="1" key="1">
    <citation type="submission" date="2022-04" db="EMBL/GenBank/DDBJ databases">
        <title>Carnegiea gigantea Genome sequencing and assembly v2.</title>
        <authorList>
            <person name="Copetti D."/>
            <person name="Sanderson M.J."/>
            <person name="Burquez A."/>
            <person name="Wojciechowski M.F."/>
        </authorList>
    </citation>
    <scope>NUCLEOTIDE SEQUENCE</scope>
    <source>
        <strain evidence="1">SGP5-SGP5p</strain>
        <tissue evidence="1">Aerial part</tissue>
    </source>
</reference>
<dbReference type="Gene3D" id="3.60.10.10">
    <property type="entry name" value="Endonuclease/exonuclease/phosphatase"/>
    <property type="match status" value="1"/>
</dbReference>
<accession>A0A9Q1KA14</accession>
<keyword evidence="2" id="KW-1185">Reference proteome</keyword>
<dbReference type="OrthoDB" id="913635at2759"/>
<evidence type="ECO:0008006" key="3">
    <source>
        <dbReference type="Google" id="ProtNLM"/>
    </source>
</evidence>
<dbReference type="EMBL" id="JAKOGI010000196">
    <property type="protein sequence ID" value="KAJ8440216.1"/>
    <property type="molecule type" value="Genomic_DNA"/>
</dbReference>
<evidence type="ECO:0000313" key="1">
    <source>
        <dbReference type="EMBL" id="KAJ8440216.1"/>
    </source>
</evidence>
<organism evidence="1 2">
    <name type="scientific">Carnegiea gigantea</name>
    <dbReference type="NCBI Taxonomy" id="171969"/>
    <lineage>
        <taxon>Eukaryota</taxon>
        <taxon>Viridiplantae</taxon>
        <taxon>Streptophyta</taxon>
        <taxon>Embryophyta</taxon>
        <taxon>Tracheophyta</taxon>
        <taxon>Spermatophyta</taxon>
        <taxon>Magnoliopsida</taxon>
        <taxon>eudicotyledons</taxon>
        <taxon>Gunneridae</taxon>
        <taxon>Pentapetalae</taxon>
        <taxon>Caryophyllales</taxon>
        <taxon>Cactineae</taxon>
        <taxon>Cactaceae</taxon>
        <taxon>Cactoideae</taxon>
        <taxon>Echinocereeae</taxon>
        <taxon>Carnegiea</taxon>
    </lineage>
</organism>